<sequence>MPQTPEAAAFLERITQLPPGLGVSLDDALKPSLEDEAELRKLFAQDKTNIRLQDPHVGLVDVFDAPSDIKTTRARVVQSEDDLSAKYVMPLSTENRRKDGSPCMVQSLADFKANWAIFTEGSLSQLTNWNNVVAGGGAVQACLSPVPDNYKVSKRALRKYFHSHAFPTSDVDLFLYGMTPEQARAKINEIYEAVRDSVPWDVTCIRTKHTVSIHSQYPYRAIQIVLRLYQSPAEILAGFDVDAPCCAYDGDRVWASPRAIVAAMRQCNTVDITRRSPSYEVRLHKYSSRGFEVYVPDLNREDIDPTIFERSIVRVQGLARLLVLEKLATAISRDQFVMTRRNLRGRPQKPYNWKRHAKKKYKGDLKQDADAGLELSDYDVISLHIPYGPGWDARRIEKLVYQTDLGMNSPFNPKNKDRILHRHAAFFGTMKECLDDCCEHCPEAKNEEEQALQLEEDKSYVRGRVAFIEEDPGRQSMSGSFNPIDEGEWSEQAYMGATEKFFAAIAAQDRAAVKRMIQEGSDVNRRDHVGRTPLQVAILSGAEEIACDLIDANARMTARLVDGRTSLHLASFLGLAAVVRKLLERSALNDEAAKEAEEAKRQESKAPDDMATDDEDSEMQDSSEDDWASEDEHPPKNATTEKPTTSEEGVNIPDEEEDLPDVFDVNVHDWDYGFSALDYAIIGGSVPVVELLTSAGANPKSVNEFNSAQSLTLTAATPDEEAACKIMEKLLSAGAVSSEANADLFTILHRMIWSSKPKLFSALLRMDPSSKAVLDVPCMTQIYTVFPVVSAIISGSYSILALLLAYGAKLMISEDEFQRARDMKLQVDGKGSRYGINFRSSVITPMEFALSLQDDIVYLLVALDAELNCATKSTWSYTVENGRMSMLDLVRTVAAKAAEGISLAKPSRPVGALPSAPRAVASSSGMLVGHHLPALRLSTQPRPAPGATESQALLPSWPAVPAWKQELQTMASKCNELERAQTGGGVARIPPFDKIKAYFNEVEALLVSHGAKTAAELAPSDAPAVAESERQMRLLGQIYQFHIYRNTTPLGSFSFYRLGRLNDVVGNDTTAATLYNELFAACWDGDNSKIQRLCLPQAAQKTHDTPIQIAVRWGDYRGGYTPMHAALMRRHWNTARLILAIAVSQFSPEEPPAQPFTTKDLALDEDSDSDNDSEDEEMEDVPEKETVDFIDIAKRPSTVHSQANPVDMLIVYGYYLAKDEKTYRYDTLLNQVVANDDFEAFVQILDLYRYAGDALGMTESQILAGNTFPGLFQYDRPAMLDEFIRRTGFGISLEVDSKDQDEEQPDSTSRKPKYYLGLNVHGKKRKDLASKGDPNAPHSMTPTGELPILWKAARAGLLEVIKYLASDRPLMAYKFYASSHSDKQAKLLNQIPDLASVLPAKLGWTTNVLNESALTAGIVANRKEVIETLYALRPKDVDSWVHLRHKTLNFNNLLAAVRWGCDPWIFDFLLGKKVSPMEADHRGYNICHLLCSYSGENYTKLFKHVLHQLPTDVTEYLLRQQTKKKGFTPLHIAVKDNRLDYVRLLVGTSAAQYLQRNASGNTPLHLAVKRGFPEMTQVIASAGPAEALTLEDGVGSTALETVTRNAFVAQIKGMSLPTSWMNGVIPSFDWHRTAFSVPKQTRELALLRETIQDLLDQGRLINGTKLAKELLAYADHLEAKIAAEKAAEEEKTKKAAQGWTAEADTSDAAATLRVLSEALAARPGPRHLVHLDDVHESVKTSLKIALDNYNTQIRFTVPKKDDEFENPPAEEEQLPASLLVNDYDPNQMWGEPWGDVYA</sequence>
<proteinExistence type="predicted"/>
<dbReference type="EMBL" id="JANHOG010000467">
    <property type="protein sequence ID" value="KAJ3554073.1"/>
    <property type="molecule type" value="Genomic_DNA"/>
</dbReference>
<protein>
    <submittedName>
        <fullName evidence="1">Uncharacterized protein</fullName>
    </submittedName>
</protein>
<name>A0ACC1T6A5_9APHY</name>
<dbReference type="Proteomes" id="UP001148662">
    <property type="component" value="Unassembled WGS sequence"/>
</dbReference>
<reference evidence="1" key="1">
    <citation type="submission" date="2022-07" db="EMBL/GenBank/DDBJ databases">
        <title>Genome Sequence of Phlebia brevispora.</title>
        <authorList>
            <person name="Buettner E."/>
        </authorList>
    </citation>
    <scope>NUCLEOTIDE SEQUENCE</scope>
    <source>
        <strain evidence="1">MPL23</strain>
    </source>
</reference>
<evidence type="ECO:0000313" key="2">
    <source>
        <dbReference type="Proteomes" id="UP001148662"/>
    </source>
</evidence>
<gene>
    <name evidence="1" type="ORF">NM688_g3295</name>
</gene>
<comment type="caution">
    <text evidence="1">The sequence shown here is derived from an EMBL/GenBank/DDBJ whole genome shotgun (WGS) entry which is preliminary data.</text>
</comment>
<keyword evidence="2" id="KW-1185">Reference proteome</keyword>
<accession>A0ACC1T6A5</accession>
<organism evidence="1 2">
    <name type="scientific">Phlebia brevispora</name>
    <dbReference type="NCBI Taxonomy" id="194682"/>
    <lineage>
        <taxon>Eukaryota</taxon>
        <taxon>Fungi</taxon>
        <taxon>Dikarya</taxon>
        <taxon>Basidiomycota</taxon>
        <taxon>Agaricomycotina</taxon>
        <taxon>Agaricomycetes</taxon>
        <taxon>Polyporales</taxon>
        <taxon>Meruliaceae</taxon>
        <taxon>Phlebia</taxon>
    </lineage>
</organism>
<evidence type="ECO:0000313" key="1">
    <source>
        <dbReference type="EMBL" id="KAJ3554073.1"/>
    </source>
</evidence>